<feature type="region of interest" description="Disordered" evidence="1">
    <location>
        <begin position="1"/>
        <end position="23"/>
    </location>
</feature>
<dbReference type="KEGG" id="psco:LY89DRAFT_249996"/>
<organism evidence="3 4">
    <name type="scientific">Mollisia scopiformis</name>
    <name type="common">Conifer needle endophyte fungus</name>
    <name type="synonym">Phialocephala scopiformis</name>
    <dbReference type="NCBI Taxonomy" id="149040"/>
    <lineage>
        <taxon>Eukaryota</taxon>
        <taxon>Fungi</taxon>
        <taxon>Dikarya</taxon>
        <taxon>Ascomycota</taxon>
        <taxon>Pezizomycotina</taxon>
        <taxon>Leotiomycetes</taxon>
        <taxon>Helotiales</taxon>
        <taxon>Mollisiaceae</taxon>
        <taxon>Mollisia</taxon>
    </lineage>
</organism>
<evidence type="ECO:0000313" key="4">
    <source>
        <dbReference type="Proteomes" id="UP000070700"/>
    </source>
</evidence>
<feature type="domain" description="F-box" evidence="2">
    <location>
        <begin position="31"/>
        <end position="61"/>
    </location>
</feature>
<dbReference type="SUPFAM" id="SSF81383">
    <property type="entry name" value="F-box domain"/>
    <property type="match status" value="1"/>
</dbReference>
<name>A0A194WRY3_MOLSC</name>
<feature type="compositionally biased region" description="Low complexity" evidence="1">
    <location>
        <begin position="1"/>
        <end position="20"/>
    </location>
</feature>
<dbReference type="InterPro" id="IPR001810">
    <property type="entry name" value="F-box_dom"/>
</dbReference>
<proteinExistence type="predicted"/>
<sequence>MANNPGNTGTNPPSNGNGAALDDSNGIQLENDILYLVFAHLPRSTQQKVALVCKRWNDICSPHINRVVDIALSAGSRQRNAGLLLRLGTDCALSSQVCVLRMEEWLPPSSVEVWKRGQSVGTT</sequence>
<dbReference type="InParanoid" id="A0A194WRY3"/>
<dbReference type="Gene3D" id="1.20.1280.50">
    <property type="match status" value="1"/>
</dbReference>
<dbReference type="GeneID" id="28815910"/>
<evidence type="ECO:0000313" key="3">
    <source>
        <dbReference type="EMBL" id="KUJ10738.1"/>
    </source>
</evidence>
<accession>A0A194WRY3</accession>
<dbReference type="RefSeq" id="XP_018065093.1">
    <property type="nucleotide sequence ID" value="XM_018206184.1"/>
</dbReference>
<dbReference type="EMBL" id="KQ947428">
    <property type="protein sequence ID" value="KUJ10738.1"/>
    <property type="molecule type" value="Genomic_DNA"/>
</dbReference>
<reference evidence="3 4" key="1">
    <citation type="submission" date="2015-10" db="EMBL/GenBank/DDBJ databases">
        <title>Full genome of DAOMC 229536 Phialocephala scopiformis, a fungal endophyte of spruce producing the potent anti-insectan compound rugulosin.</title>
        <authorList>
            <consortium name="DOE Joint Genome Institute"/>
            <person name="Walker A.K."/>
            <person name="Frasz S.L."/>
            <person name="Seifert K.A."/>
            <person name="Miller J.D."/>
            <person name="Mondo S.J."/>
            <person name="Labutti K."/>
            <person name="Lipzen A."/>
            <person name="Dockter R."/>
            <person name="Kennedy M."/>
            <person name="Grigoriev I.V."/>
            <person name="Spatafora J.W."/>
        </authorList>
    </citation>
    <scope>NUCLEOTIDE SEQUENCE [LARGE SCALE GENOMIC DNA]</scope>
    <source>
        <strain evidence="3 4">CBS 120377</strain>
    </source>
</reference>
<dbReference type="InterPro" id="IPR036047">
    <property type="entry name" value="F-box-like_dom_sf"/>
</dbReference>
<protein>
    <recommendedName>
        <fullName evidence="2">F-box domain-containing protein</fullName>
    </recommendedName>
</protein>
<evidence type="ECO:0000256" key="1">
    <source>
        <dbReference type="SAM" id="MobiDB-lite"/>
    </source>
</evidence>
<dbReference type="OrthoDB" id="10632002at2759"/>
<keyword evidence="4" id="KW-1185">Reference proteome</keyword>
<dbReference type="AlphaFoldDB" id="A0A194WRY3"/>
<gene>
    <name evidence="3" type="ORF">LY89DRAFT_249996</name>
</gene>
<dbReference type="Pfam" id="PF12937">
    <property type="entry name" value="F-box-like"/>
    <property type="match status" value="1"/>
</dbReference>
<evidence type="ECO:0000259" key="2">
    <source>
        <dbReference type="Pfam" id="PF12937"/>
    </source>
</evidence>
<dbReference type="Proteomes" id="UP000070700">
    <property type="component" value="Unassembled WGS sequence"/>
</dbReference>